<dbReference type="EMBL" id="LR797504">
    <property type="protein sequence ID" value="CAB4221641.1"/>
    <property type="molecule type" value="Genomic_DNA"/>
</dbReference>
<dbReference type="InterPro" id="IPR058346">
    <property type="entry name" value="DUF8033"/>
</dbReference>
<evidence type="ECO:0000313" key="4">
    <source>
        <dbReference type="EMBL" id="CAB4221641.1"/>
    </source>
</evidence>
<evidence type="ECO:0000313" key="2">
    <source>
        <dbReference type="EMBL" id="CAB4195823.1"/>
    </source>
</evidence>
<evidence type="ECO:0000259" key="1">
    <source>
        <dbReference type="Pfam" id="PF26096"/>
    </source>
</evidence>
<gene>
    <name evidence="2" type="ORF">UFOVP1286_45</name>
    <name evidence="3" type="ORF">UFOVP1407_75</name>
    <name evidence="4" type="ORF">UFOVP1640_42</name>
</gene>
<dbReference type="EMBL" id="LR797247">
    <property type="protein sequence ID" value="CAB4195823.1"/>
    <property type="molecule type" value="Genomic_DNA"/>
</dbReference>
<sequence length="74" mass="8443">MKIKPIASNMTELTVPNAVVLFSYETPVACESNGTYYRTEYKWSQTTTRHINKWLDGVVAEIKPQEFFNNLVGA</sequence>
<dbReference type="Pfam" id="PF26096">
    <property type="entry name" value="DUF8033"/>
    <property type="match status" value="1"/>
</dbReference>
<name>A0A6J5REZ6_9CAUD</name>
<dbReference type="EMBL" id="LR797360">
    <property type="protein sequence ID" value="CAB4205584.1"/>
    <property type="molecule type" value="Genomic_DNA"/>
</dbReference>
<protein>
    <recommendedName>
        <fullName evidence="1">DUF8033 domain-containing protein</fullName>
    </recommendedName>
</protein>
<reference evidence="2" key="1">
    <citation type="submission" date="2020-05" db="EMBL/GenBank/DDBJ databases">
        <authorList>
            <person name="Chiriac C."/>
            <person name="Salcher M."/>
            <person name="Ghai R."/>
            <person name="Kavagutti S V."/>
        </authorList>
    </citation>
    <scope>NUCLEOTIDE SEQUENCE</scope>
</reference>
<organism evidence="2">
    <name type="scientific">uncultured Caudovirales phage</name>
    <dbReference type="NCBI Taxonomy" id="2100421"/>
    <lineage>
        <taxon>Viruses</taxon>
        <taxon>Duplodnaviria</taxon>
        <taxon>Heunggongvirae</taxon>
        <taxon>Uroviricota</taxon>
        <taxon>Caudoviricetes</taxon>
        <taxon>Peduoviridae</taxon>
        <taxon>Maltschvirus</taxon>
        <taxon>Maltschvirus maltsch</taxon>
    </lineage>
</organism>
<evidence type="ECO:0000313" key="3">
    <source>
        <dbReference type="EMBL" id="CAB4205584.1"/>
    </source>
</evidence>
<accession>A0A6J5REZ6</accession>
<feature type="domain" description="DUF8033" evidence="1">
    <location>
        <begin position="1"/>
        <end position="69"/>
    </location>
</feature>
<proteinExistence type="predicted"/>